<feature type="region of interest" description="Disordered" evidence="9">
    <location>
        <begin position="471"/>
        <end position="496"/>
    </location>
</feature>
<accession>A0ABQ8F8R7</accession>
<sequence length="819" mass="89731">MHGLLEPDFDVKHWINKALAEKTGSRADVSERVKALVTDLQLQIQMTTERLDKLASEVVVGVPRTLQDLEAVQRDTTNLADSLDEVGGRNSMSHSSSTTDNVDAAFAKLSHMDTALVNMESTRLCLKEAENWNSLTAEMDAIFVSQDYDKAAARLMEAKRSLTLLTGSASFEERQTLLSKLSDQLLDSLRVQLTAALASKNSDVVERLGAVYIHLDAADVFHRLYSQAHCAPLLQLWTSTCTMPNKIDALQSFYEQTMTVVSQDLSSANSDLASSTLHMANGLLDFLFHSMTPRLVAWIRQIHDTLASQGEMALYTIVQLYTLSCRFVQGMHVRLQQIVEADLDASLASPPIVPWAAAILDCFVPYQQDYRKLERHHLMLLLPKNSVVDNSSSISAFFVECNSRVFFHCEAAIKRCDKLTFGLGLFVAAEAIDSYIVGVANLTVQILQYLGAAPNTDALVAAGSAAATGVGSGLSSENTEESRVNTGLGSIGDSNDGPYMQDEEWSDFRSVVAIHNTVVSLTTRHQALTVLLQAAMEKSASPSATGEHHNASVARAYLKEMISQGRIDYADPQIQVEGKTDAQNEAEEGSLDTSQPPLHIGRSALTSAAIESQKLVFGCLLLRITRDLDEMPAMACWAAPSTDSASPFDLKLPEFSLLPLSYMTRIGEQLLALPLHMDVFSGEQSLQFSLTTLPGLKPSDLELDPSEPVDVTHIWILSISRAIELMFLSKIQCISVLSMHGCRQLVTDINYLSNVFSAMEIETHASLGEMVHFLECSEAELAASISKAEADDAIENKIMKHIALQRGLFPKDMTGRLPQ</sequence>
<proteinExistence type="inferred from homology"/>
<reference evidence="10 11" key="1">
    <citation type="submission" date="2021-02" db="EMBL/GenBank/DDBJ databases">
        <title>Variation within the Batrachochytrium salamandrivorans European outbreak.</title>
        <authorList>
            <person name="Kelly M."/>
            <person name="Pasmans F."/>
            <person name="Shea T.P."/>
            <person name="Munoz J.F."/>
            <person name="Carranza S."/>
            <person name="Cuomo C.A."/>
            <person name="Martel A."/>
        </authorList>
    </citation>
    <scope>NUCLEOTIDE SEQUENCE [LARGE SCALE GENOMIC DNA]</scope>
    <source>
        <strain evidence="10 11">AMFP18/2</strain>
    </source>
</reference>
<evidence type="ECO:0000256" key="9">
    <source>
        <dbReference type="SAM" id="MobiDB-lite"/>
    </source>
</evidence>
<name>A0ABQ8F8R7_9FUNG</name>
<comment type="caution">
    <text evidence="10">The sequence shown here is derived from an EMBL/GenBank/DDBJ whole genome shotgun (WGS) entry which is preliminary data.</text>
</comment>
<keyword evidence="11" id="KW-1185">Reference proteome</keyword>
<evidence type="ECO:0000256" key="2">
    <source>
        <dbReference type="ARBA" id="ARBA00005831"/>
    </source>
</evidence>
<comment type="similarity">
    <text evidence="2">Belongs to the COG7 family.</text>
</comment>
<organism evidence="10 11">
    <name type="scientific">Batrachochytrium salamandrivorans</name>
    <dbReference type="NCBI Taxonomy" id="1357716"/>
    <lineage>
        <taxon>Eukaryota</taxon>
        <taxon>Fungi</taxon>
        <taxon>Fungi incertae sedis</taxon>
        <taxon>Chytridiomycota</taxon>
        <taxon>Chytridiomycota incertae sedis</taxon>
        <taxon>Chytridiomycetes</taxon>
        <taxon>Rhizophydiales</taxon>
        <taxon>Rhizophydiales incertae sedis</taxon>
        <taxon>Batrachochytrium</taxon>
    </lineage>
</organism>
<evidence type="ECO:0000256" key="6">
    <source>
        <dbReference type="ARBA" id="ARBA00023034"/>
    </source>
</evidence>
<evidence type="ECO:0000256" key="8">
    <source>
        <dbReference type="ARBA" id="ARBA00031345"/>
    </source>
</evidence>
<evidence type="ECO:0000256" key="1">
    <source>
        <dbReference type="ARBA" id="ARBA00004395"/>
    </source>
</evidence>
<protein>
    <recommendedName>
        <fullName evidence="3">Conserved oligomeric Golgi complex subunit 7</fullName>
    </recommendedName>
    <alternativeName>
        <fullName evidence="8">Component of oligomeric Golgi complex 7</fullName>
    </alternativeName>
</protein>
<evidence type="ECO:0000256" key="3">
    <source>
        <dbReference type="ARBA" id="ARBA00020984"/>
    </source>
</evidence>
<dbReference type="PANTHER" id="PTHR21443:SF0">
    <property type="entry name" value="CONSERVED OLIGOMERIC GOLGI COMPLEX SUBUNIT 7"/>
    <property type="match status" value="1"/>
</dbReference>
<dbReference type="EMBL" id="JAFCIX010000339">
    <property type="protein sequence ID" value="KAH6594172.1"/>
    <property type="molecule type" value="Genomic_DNA"/>
</dbReference>
<keyword evidence="5" id="KW-0653">Protein transport</keyword>
<evidence type="ECO:0000313" key="11">
    <source>
        <dbReference type="Proteomes" id="UP001648503"/>
    </source>
</evidence>
<dbReference type="InterPro" id="IPR019335">
    <property type="entry name" value="COG7"/>
</dbReference>
<keyword evidence="6" id="KW-0333">Golgi apparatus</keyword>
<comment type="subcellular location">
    <subcellularLocation>
        <location evidence="1">Golgi apparatus membrane</location>
        <topology evidence="1">Peripheral membrane protein</topology>
    </subcellularLocation>
</comment>
<keyword evidence="7" id="KW-0472">Membrane</keyword>
<evidence type="ECO:0000256" key="5">
    <source>
        <dbReference type="ARBA" id="ARBA00022927"/>
    </source>
</evidence>
<evidence type="ECO:0000256" key="7">
    <source>
        <dbReference type="ARBA" id="ARBA00023136"/>
    </source>
</evidence>
<feature type="region of interest" description="Disordered" evidence="9">
    <location>
        <begin position="578"/>
        <end position="598"/>
    </location>
</feature>
<evidence type="ECO:0000313" key="10">
    <source>
        <dbReference type="EMBL" id="KAH6594172.1"/>
    </source>
</evidence>
<evidence type="ECO:0000256" key="4">
    <source>
        <dbReference type="ARBA" id="ARBA00022448"/>
    </source>
</evidence>
<dbReference type="PANTHER" id="PTHR21443">
    <property type="entry name" value="CONSERVED OLIGOMERIC GOLGI COMPLEX COMPONENT 7"/>
    <property type="match status" value="1"/>
</dbReference>
<gene>
    <name evidence="10" type="ORF">BASA50_006869</name>
</gene>
<dbReference type="Pfam" id="PF10191">
    <property type="entry name" value="COG7"/>
    <property type="match status" value="1"/>
</dbReference>
<keyword evidence="4" id="KW-0813">Transport</keyword>
<dbReference type="Proteomes" id="UP001648503">
    <property type="component" value="Unassembled WGS sequence"/>
</dbReference>